<dbReference type="InterPro" id="IPR011417">
    <property type="entry name" value="ANTH_dom"/>
</dbReference>
<keyword evidence="6" id="KW-0472">Membrane</keyword>
<accession>A0ABM0N9B0</accession>
<gene>
    <name evidence="11" type="primary">LOC103321342</name>
</gene>
<dbReference type="InterPro" id="IPR013809">
    <property type="entry name" value="ENTH"/>
</dbReference>
<dbReference type="SUPFAM" id="SSF48464">
    <property type="entry name" value="ENTH/VHS domain"/>
    <property type="match status" value="1"/>
</dbReference>
<organism evidence="10 11">
    <name type="scientific">Prunus mume</name>
    <name type="common">Japanese apricot</name>
    <name type="synonym">Armeniaca mume</name>
    <dbReference type="NCBI Taxonomy" id="102107"/>
    <lineage>
        <taxon>Eukaryota</taxon>
        <taxon>Viridiplantae</taxon>
        <taxon>Streptophyta</taxon>
        <taxon>Embryophyta</taxon>
        <taxon>Tracheophyta</taxon>
        <taxon>Spermatophyta</taxon>
        <taxon>Magnoliopsida</taxon>
        <taxon>eudicotyledons</taxon>
        <taxon>Gunneridae</taxon>
        <taxon>Pentapetalae</taxon>
        <taxon>rosids</taxon>
        <taxon>fabids</taxon>
        <taxon>Rosales</taxon>
        <taxon>Rosaceae</taxon>
        <taxon>Amygdaloideae</taxon>
        <taxon>Amygdaleae</taxon>
        <taxon>Prunus</taxon>
    </lineage>
</organism>
<evidence type="ECO:0000256" key="4">
    <source>
        <dbReference type="ARBA" id="ARBA00022583"/>
    </source>
</evidence>
<dbReference type="GeneID" id="103321342"/>
<keyword evidence="8" id="KW-0968">Cytoplasmic vesicle</keyword>
<evidence type="ECO:0000256" key="3">
    <source>
        <dbReference type="ARBA" id="ARBA00004600"/>
    </source>
</evidence>
<reference evidence="11" key="2">
    <citation type="submission" date="2025-08" db="UniProtKB">
        <authorList>
            <consortium name="RefSeq"/>
        </authorList>
    </citation>
    <scope>IDENTIFICATION</scope>
</reference>
<name>A0ABM0N9B0_PRUMU</name>
<evidence type="ECO:0000256" key="1">
    <source>
        <dbReference type="ARBA" id="ARBA00004132"/>
    </source>
</evidence>
<sequence>MQRRFRQVCTALREHSSVRYAKIATVGGFCNVELIIVKATAPDDLPLPEKYIQELLKIFSISPSSLREFSLSFTRRFGKTRCWRVALKCLILLHRLLRAVPEDSQFRSELLWRRSNGLMSLSQCHFRDDSSSASEDYTAFIRSYARLLDEALHCFWLDSKPAYNQQEHHCQEYAEEEEEEEDEEEGQFGSLPNKMAEVGRMLEVLPQLQSLIDLVMDCRPTGAAAKAFLVQLAMKHIIRDSFMCYTIFRREIVMVLDSLFQMPYRSCISAFGIYKKAAVQANQLCEFYEWCKAMGFCGAYEYPFIDQIPHIQIHALENFLNGMWQLTESSSTPTSSPTSSASVPSSFVEYSSSTSTEDDINKDHILVTTKWEKPLIQFDRGSNEKKPLIQLDRGYDEEKPLIQFEDDTDEESWESLLEASINMSPPAAQQNNMCFNNNGTYGSYGYCNYRNVVQHGDQKDASQMQIYNANSLNPFYISHSSGQTTYLSPNLAE</sequence>
<reference evidence="10" key="1">
    <citation type="journal article" date="2012" name="Nat. Commun.">
        <title>The genome of Prunus mume.</title>
        <authorList>
            <person name="Zhang Q."/>
            <person name="Chen W."/>
            <person name="Sun L."/>
            <person name="Zhao F."/>
            <person name="Huang B."/>
            <person name="Yang W."/>
            <person name="Tao Y."/>
            <person name="Wang J."/>
            <person name="Yuan Z."/>
            <person name="Fan G."/>
            <person name="Xing Z."/>
            <person name="Han C."/>
            <person name="Pan H."/>
            <person name="Zhong X."/>
            <person name="Shi W."/>
            <person name="Liang X."/>
            <person name="Du D."/>
            <person name="Sun F."/>
            <person name="Xu Z."/>
            <person name="Hao R."/>
            <person name="Lv T."/>
            <person name="Lv Y."/>
            <person name="Zheng Z."/>
            <person name="Sun M."/>
            <person name="Luo L."/>
            <person name="Cai M."/>
            <person name="Gao Y."/>
            <person name="Wang J."/>
            <person name="Yin Y."/>
            <person name="Xu X."/>
            <person name="Cheng T."/>
            <person name="Wang J."/>
        </authorList>
    </citation>
    <scope>NUCLEOTIDE SEQUENCE [LARGE SCALE GENOMIC DNA]</scope>
</reference>
<dbReference type="PROSITE" id="PS50942">
    <property type="entry name" value="ENTH"/>
    <property type="match status" value="1"/>
</dbReference>
<dbReference type="Proteomes" id="UP000694861">
    <property type="component" value="Linkage group LG2"/>
</dbReference>
<dbReference type="PANTHER" id="PTHR22951">
    <property type="entry name" value="CLATHRIN ASSEMBLY PROTEIN"/>
    <property type="match status" value="1"/>
</dbReference>
<evidence type="ECO:0000256" key="2">
    <source>
        <dbReference type="ARBA" id="ARBA00004555"/>
    </source>
</evidence>
<dbReference type="Gene3D" id="1.25.40.90">
    <property type="match status" value="1"/>
</dbReference>
<dbReference type="SUPFAM" id="SSF89009">
    <property type="entry name" value="GAT-like domain"/>
    <property type="match status" value="1"/>
</dbReference>
<protein>
    <submittedName>
        <fullName evidence="11">Clathrin assembly protein At2g25430</fullName>
    </submittedName>
</protein>
<dbReference type="InterPro" id="IPR045192">
    <property type="entry name" value="AP180-like"/>
</dbReference>
<evidence type="ECO:0000313" key="11">
    <source>
        <dbReference type="RefSeq" id="XP_008221366.1"/>
    </source>
</evidence>
<keyword evidence="10" id="KW-1185">Reference proteome</keyword>
<dbReference type="InterPro" id="IPR014712">
    <property type="entry name" value="ANTH_dom_sf"/>
</dbReference>
<evidence type="ECO:0000256" key="7">
    <source>
        <dbReference type="ARBA" id="ARBA00023176"/>
    </source>
</evidence>
<evidence type="ECO:0000313" key="10">
    <source>
        <dbReference type="Proteomes" id="UP000694861"/>
    </source>
</evidence>
<dbReference type="RefSeq" id="XP_008221366.1">
    <property type="nucleotide sequence ID" value="XM_008223144.1"/>
</dbReference>
<dbReference type="InterPro" id="IPR048050">
    <property type="entry name" value="ANTH_N_plant"/>
</dbReference>
<evidence type="ECO:0000256" key="8">
    <source>
        <dbReference type="ARBA" id="ARBA00023329"/>
    </source>
</evidence>
<feature type="domain" description="ENTH" evidence="9">
    <location>
        <begin position="24"/>
        <end position="162"/>
    </location>
</feature>
<proteinExistence type="predicted"/>
<evidence type="ECO:0000256" key="6">
    <source>
        <dbReference type="ARBA" id="ARBA00023136"/>
    </source>
</evidence>
<evidence type="ECO:0000259" key="9">
    <source>
        <dbReference type="PROSITE" id="PS50942"/>
    </source>
</evidence>
<dbReference type="CDD" id="cd16987">
    <property type="entry name" value="ANTH_N_AP180_plant"/>
    <property type="match status" value="1"/>
</dbReference>
<dbReference type="InterPro" id="IPR008942">
    <property type="entry name" value="ENTH_VHS"/>
</dbReference>
<dbReference type="SMART" id="SM00273">
    <property type="entry name" value="ENTH"/>
    <property type="match status" value="1"/>
</dbReference>
<comment type="subcellular location">
    <subcellularLocation>
        <location evidence="1">Cytoplasmic vesicle</location>
        <location evidence="1">Clathrin-coated vesicle</location>
    </subcellularLocation>
    <subcellularLocation>
        <location evidence="2">Golgi apparatus</location>
    </subcellularLocation>
    <subcellularLocation>
        <location evidence="3">Membrane</location>
        <location evidence="3">Clathrin-coated pit</location>
    </subcellularLocation>
</comment>
<dbReference type="Gene3D" id="1.20.58.150">
    <property type="entry name" value="ANTH domain"/>
    <property type="match status" value="1"/>
</dbReference>
<evidence type="ECO:0000256" key="5">
    <source>
        <dbReference type="ARBA" id="ARBA00023034"/>
    </source>
</evidence>
<dbReference type="Pfam" id="PF07651">
    <property type="entry name" value="ANTH"/>
    <property type="match status" value="1"/>
</dbReference>
<keyword evidence="7" id="KW-0168">Coated pit</keyword>
<dbReference type="PANTHER" id="PTHR22951:SF22">
    <property type="entry name" value="ENTH DOMAIN-CONTAINING PROTEIN"/>
    <property type="match status" value="1"/>
</dbReference>
<keyword evidence="5" id="KW-0333">Golgi apparatus</keyword>
<keyword evidence="4" id="KW-0254">Endocytosis</keyword>